<sequence length="47" mass="5206">MLTESMISTIIPLNYINTFCGPTIVSDLICTCELSSARRCGRARQLL</sequence>
<evidence type="ECO:0000313" key="1">
    <source>
        <dbReference type="EMBL" id="JAH46067.1"/>
    </source>
</evidence>
<name>A0A0E9SXT0_ANGAN</name>
<protein>
    <submittedName>
        <fullName evidence="1">Uncharacterized protein</fullName>
    </submittedName>
</protein>
<dbReference type="AlphaFoldDB" id="A0A0E9SXT0"/>
<proteinExistence type="predicted"/>
<organism evidence="1">
    <name type="scientific">Anguilla anguilla</name>
    <name type="common">European freshwater eel</name>
    <name type="synonym">Muraena anguilla</name>
    <dbReference type="NCBI Taxonomy" id="7936"/>
    <lineage>
        <taxon>Eukaryota</taxon>
        <taxon>Metazoa</taxon>
        <taxon>Chordata</taxon>
        <taxon>Craniata</taxon>
        <taxon>Vertebrata</taxon>
        <taxon>Euteleostomi</taxon>
        <taxon>Actinopterygii</taxon>
        <taxon>Neopterygii</taxon>
        <taxon>Teleostei</taxon>
        <taxon>Anguilliformes</taxon>
        <taxon>Anguillidae</taxon>
        <taxon>Anguilla</taxon>
    </lineage>
</organism>
<reference evidence="1" key="2">
    <citation type="journal article" date="2015" name="Fish Shellfish Immunol.">
        <title>Early steps in the European eel (Anguilla anguilla)-Vibrio vulnificus interaction in the gills: Role of the RtxA13 toxin.</title>
        <authorList>
            <person name="Callol A."/>
            <person name="Pajuelo D."/>
            <person name="Ebbesson L."/>
            <person name="Teles M."/>
            <person name="MacKenzie S."/>
            <person name="Amaro C."/>
        </authorList>
    </citation>
    <scope>NUCLEOTIDE SEQUENCE</scope>
</reference>
<reference evidence="1" key="1">
    <citation type="submission" date="2014-11" db="EMBL/GenBank/DDBJ databases">
        <authorList>
            <person name="Amaro Gonzalez C."/>
        </authorList>
    </citation>
    <scope>NUCLEOTIDE SEQUENCE</scope>
</reference>
<dbReference type="EMBL" id="GBXM01062510">
    <property type="protein sequence ID" value="JAH46067.1"/>
    <property type="molecule type" value="Transcribed_RNA"/>
</dbReference>
<accession>A0A0E9SXT0</accession>